<reference evidence="2 3" key="1">
    <citation type="journal article" date="2016" name="Genome Biol. Evol.">
        <title>Draft genome sequence of an aflatoxigenic Aspergillus species, A. bombycis.</title>
        <authorList>
            <person name="Moore G.G."/>
            <person name="Mack B.M."/>
            <person name="Beltz S.B."/>
            <person name="Gilbert M.K."/>
        </authorList>
    </citation>
    <scope>NUCLEOTIDE SEQUENCE [LARGE SCALE GENOMIC DNA]</scope>
    <source>
        <strain evidence="3">NRRL 26010</strain>
    </source>
</reference>
<name>A0A1F8AG26_9EURO</name>
<comment type="caution">
    <text evidence="2">The sequence shown here is derived from an EMBL/GenBank/DDBJ whole genome shotgun (WGS) entry which is preliminary data.</text>
</comment>
<sequence length="327" mass="36957">MTVRGTLRHALTFLYSRTFLTDSLIMDAQSFPSAVLDSLFPPHETTSTTSDQSTEQHSMPTPEPTFELIKRQLDADIQAGRTGYREFCDISEDIFHQIQGQQSSTTRRLHCVYNFEKHLLRVRMPNEAHEDVALQLHSLIDLKLNAEGLMYTACTPTLSPTVRLGNIALQPDGAWRPRGRKDWTVCVQVGDSESERELLLDARRWVEDDGSLFKICLIAKIKRLPEEIEISIIQSSPFRARILQSNHTSAMLIASAKIIRHHPGPVVEFQDHRNPTNTLMALRFPIVAFAGPQPPTGVQVNLGGDIVLTGQELAEIGRRHWVPEFNY</sequence>
<accession>A0A1F8AG26</accession>
<evidence type="ECO:0000256" key="1">
    <source>
        <dbReference type="SAM" id="MobiDB-lite"/>
    </source>
</evidence>
<proteinExistence type="predicted"/>
<dbReference type="GeneID" id="34443864"/>
<dbReference type="Proteomes" id="UP000179179">
    <property type="component" value="Unassembled WGS sequence"/>
</dbReference>
<dbReference type="RefSeq" id="XP_022394423.1">
    <property type="nucleotide sequence ID" value="XM_022527604.1"/>
</dbReference>
<organism evidence="2 3">
    <name type="scientific">Aspergillus bombycis</name>
    <dbReference type="NCBI Taxonomy" id="109264"/>
    <lineage>
        <taxon>Eukaryota</taxon>
        <taxon>Fungi</taxon>
        <taxon>Dikarya</taxon>
        <taxon>Ascomycota</taxon>
        <taxon>Pezizomycotina</taxon>
        <taxon>Eurotiomycetes</taxon>
        <taxon>Eurotiomycetidae</taxon>
        <taxon>Eurotiales</taxon>
        <taxon>Aspergillaceae</taxon>
        <taxon>Aspergillus</taxon>
    </lineage>
</organism>
<gene>
    <name evidence="2" type="ORF">ABOM_000474</name>
</gene>
<dbReference type="EMBL" id="LYCR01000002">
    <property type="protein sequence ID" value="OGM50706.1"/>
    <property type="molecule type" value="Genomic_DNA"/>
</dbReference>
<feature type="compositionally biased region" description="Low complexity" evidence="1">
    <location>
        <begin position="43"/>
        <end position="58"/>
    </location>
</feature>
<feature type="region of interest" description="Disordered" evidence="1">
    <location>
        <begin position="42"/>
        <end position="62"/>
    </location>
</feature>
<keyword evidence="3" id="KW-1185">Reference proteome</keyword>
<evidence type="ECO:0000313" key="3">
    <source>
        <dbReference type="Proteomes" id="UP000179179"/>
    </source>
</evidence>
<dbReference type="OrthoDB" id="76567at2759"/>
<evidence type="ECO:0000313" key="2">
    <source>
        <dbReference type="EMBL" id="OGM50706.1"/>
    </source>
</evidence>
<dbReference type="AlphaFoldDB" id="A0A1F8AG26"/>
<protein>
    <submittedName>
        <fullName evidence="2">Uncharacterized protein</fullName>
    </submittedName>
</protein>